<reference evidence="2" key="1">
    <citation type="submission" date="2020-11" db="EMBL/GenBank/DDBJ databases">
        <authorList>
            <consortium name="DOE Joint Genome Institute"/>
            <person name="Ahrendt S."/>
            <person name="Riley R."/>
            <person name="Andreopoulos W."/>
            <person name="Labutti K."/>
            <person name="Pangilinan J."/>
            <person name="Ruiz-Duenas F.J."/>
            <person name="Barrasa J.M."/>
            <person name="Sanchez-Garcia M."/>
            <person name="Camarero S."/>
            <person name="Miyauchi S."/>
            <person name="Serrano A."/>
            <person name="Linde D."/>
            <person name="Babiker R."/>
            <person name="Drula E."/>
            <person name="Ayuso-Fernandez I."/>
            <person name="Pacheco R."/>
            <person name="Padilla G."/>
            <person name="Ferreira P."/>
            <person name="Barriuso J."/>
            <person name="Kellner H."/>
            <person name="Castanera R."/>
            <person name="Alfaro M."/>
            <person name="Ramirez L."/>
            <person name="Pisabarro A.G."/>
            <person name="Kuo A."/>
            <person name="Tritt A."/>
            <person name="Lipzen A."/>
            <person name="He G."/>
            <person name="Yan M."/>
            <person name="Ng V."/>
            <person name="Cullen D."/>
            <person name="Martin F."/>
            <person name="Rosso M.-N."/>
            <person name="Henrissat B."/>
            <person name="Hibbett D."/>
            <person name="Martinez A.T."/>
            <person name="Grigoriev I.V."/>
        </authorList>
    </citation>
    <scope>NUCLEOTIDE SEQUENCE</scope>
    <source>
        <strain evidence="2">AH 40177</strain>
    </source>
</reference>
<evidence type="ECO:0000313" key="3">
    <source>
        <dbReference type="Proteomes" id="UP000772434"/>
    </source>
</evidence>
<organism evidence="2 3">
    <name type="scientific">Rhodocollybia butyracea</name>
    <dbReference type="NCBI Taxonomy" id="206335"/>
    <lineage>
        <taxon>Eukaryota</taxon>
        <taxon>Fungi</taxon>
        <taxon>Dikarya</taxon>
        <taxon>Basidiomycota</taxon>
        <taxon>Agaricomycotina</taxon>
        <taxon>Agaricomycetes</taxon>
        <taxon>Agaricomycetidae</taxon>
        <taxon>Agaricales</taxon>
        <taxon>Marasmiineae</taxon>
        <taxon>Omphalotaceae</taxon>
        <taxon>Rhodocollybia</taxon>
    </lineage>
</organism>
<evidence type="ECO:0000313" key="2">
    <source>
        <dbReference type="EMBL" id="KAF9069711.1"/>
    </source>
</evidence>
<proteinExistence type="predicted"/>
<gene>
    <name evidence="2" type="ORF">BDP27DRAFT_1420819</name>
</gene>
<dbReference type="EMBL" id="JADNRY010000048">
    <property type="protein sequence ID" value="KAF9069711.1"/>
    <property type="molecule type" value="Genomic_DNA"/>
</dbReference>
<sequence length="105" mass="11427">MTVSPDTVSGDYGEAEALHMKQQEPSCVPEVRTGTDQNPYESYDILGFWACPLPVKALEDSLGILSKPRLAQVYAGLPRFHAIGWTGPMSQQNMADPSSTSDLIN</sequence>
<keyword evidence="3" id="KW-1185">Reference proteome</keyword>
<evidence type="ECO:0000256" key="1">
    <source>
        <dbReference type="SAM" id="MobiDB-lite"/>
    </source>
</evidence>
<comment type="caution">
    <text evidence="2">The sequence shown here is derived from an EMBL/GenBank/DDBJ whole genome shotgun (WGS) entry which is preliminary data.</text>
</comment>
<dbReference type="Proteomes" id="UP000772434">
    <property type="component" value="Unassembled WGS sequence"/>
</dbReference>
<name>A0A9P5PPG9_9AGAR</name>
<protein>
    <submittedName>
        <fullName evidence="2">Uncharacterized protein</fullName>
    </submittedName>
</protein>
<dbReference type="AlphaFoldDB" id="A0A9P5PPG9"/>
<feature type="region of interest" description="Disordered" evidence="1">
    <location>
        <begin position="1"/>
        <end position="34"/>
    </location>
</feature>
<accession>A0A9P5PPG9</accession>